<dbReference type="EMBL" id="JAVRQU010000008">
    <property type="protein sequence ID" value="KAK5700045.1"/>
    <property type="molecule type" value="Genomic_DNA"/>
</dbReference>
<reference evidence="1" key="1">
    <citation type="submission" date="2023-08" db="EMBL/GenBank/DDBJ databases">
        <title>Black Yeasts Isolated from many extreme environments.</title>
        <authorList>
            <person name="Coleine C."/>
            <person name="Stajich J.E."/>
            <person name="Selbmann L."/>
        </authorList>
    </citation>
    <scope>NUCLEOTIDE SEQUENCE</scope>
    <source>
        <strain evidence="1">CCFEE 5810</strain>
    </source>
</reference>
<sequence>MSPISIAKGASLGNPTSFAVALTTYRPLLSSATSSIAAAKSRIDRGNCVLEVQLMAFLIIVAQCAGSDERRRDQILFRAAPVAVVLDDELWTPFVILLQSLAGGDDLACRVMGDSTAWNIGSGYKGEEDGASIAETVGYEFGVVETAFEDLHLLAIGNAGDESEEF</sequence>
<proteinExistence type="predicted"/>
<evidence type="ECO:0000313" key="1">
    <source>
        <dbReference type="EMBL" id="KAK5700045.1"/>
    </source>
</evidence>
<accession>A0AAN7VRQ8</accession>
<gene>
    <name evidence="1" type="ORF">LTR97_006179</name>
</gene>
<dbReference type="Proteomes" id="UP001310594">
    <property type="component" value="Unassembled WGS sequence"/>
</dbReference>
<dbReference type="AlphaFoldDB" id="A0AAN7VRQ8"/>
<organism evidence="1 2">
    <name type="scientific">Elasticomyces elasticus</name>
    <dbReference type="NCBI Taxonomy" id="574655"/>
    <lineage>
        <taxon>Eukaryota</taxon>
        <taxon>Fungi</taxon>
        <taxon>Dikarya</taxon>
        <taxon>Ascomycota</taxon>
        <taxon>Pezizomycotina</taxon>
        <taxon>Dothideomycetes</taxon>
        <taxon>Dothideomycetidae</taxon>
        <taxon>Mycosphaerellales</taxon>
        <taxon>Teratosphaeriaceae</taxon>
        <taxon>Elasticomyces</taxon>
    </lineage>
</organism>
<comment type="caution">
    <text evidence="1">The sequence shown here is derived from an EMBL/GenBank/DDBJ whole genome shotgun (WGS) entry which is preliminary data.</text>
</comment>
<name>A0AAN7VRQ8_9PEZI</name>
<protein>
    <submittedName>
        <fullName evidence="1">Uncharacterized protein</fullName>
    </submittedName>
</protein>
<evidence type="ECO:0000313" key="2">
    <source>
        <dbReference type="Proteomes" id="UP001310594"/>
    </source>
</evidence>